<feature type="compositionally biased region" description="Basic and acidic residues" evidence="2">
    <location>
        <begin position="40"/>
        <end position="64"/>
    </location>
</feature>
<dbReference type="EMBL" id="GL376620">
    <property type="status" value="NOT_ANNOTATED_CDS"/>
    <property type="molecule type" value="Genomic_DNA"/>
</dbReference>
<reference evidence="4" key="3">
    <citation type="submission" date="2015-02" db="UniProtKB">
        <authorList>
            <consortium name="EnsemblProtists"/>
        </authorList>
    </citation>
    <scope>IDENTIFICATION</scope>
    <source>
        <strain evidence="4">DAOM BR144</strain>
    </source>
</reference>
<evidence type="ECO:0000256" key="1">
    <source>
        <dbReference type="PROSITE-ProRule" id="PRU00176"/>
    </source>
</evidence>
<dbReference type="CDD" id="cd00590">
    <property type="entry name" value="RRM_SF"/>
    <property type="match status" value="1"/>
</dbReference>
<feature type="compositionally biased region" description="Basic and acidic residues" evidence="2">
    <location>
        <begin position="190"/>
        <end position="258"/>
    </location>
</feature>
<dbReference type="eggNOG" id="KOG0118">
    <property type="taxonomic scope" value="Eukaryota"/>
</dbReference>
<evidence type="ECO:0000313" key="4">
    <source>
        <dbReference type="EnsemblProtists" id="PYU1_T001041"/>
    </source>
</evidence>
<protein>
    <recommendedName>
        <fullName evidence="3">RRM domain-containing protein</fullName>
    </recommendedName>
</protein>
<proteinExistence type="predicted"/>
<feature type="region of interest" description="Disordered" evidence="2">
    <location>
        <begin position="1"/>
        <end position="88"/>
    </location>
</feature>
<dbReference type="InterPro" id="IPR012677">
    <property type="entry name" value="Nucleotide-bd_a/b_plait_sf"/>
</dbReference>
<sequence>MSDKGSSSPSNAGQNDDSASHSPKSPRSPRESASTGSPARGDRSPRDQNGEAAAEREDRSERRAASSRSPSPARSKEAAADVDPEAANPGNNLYVANLAHRITQTDLEEIFSKFGRLDKCEVILDPVTRDSRGFAFVTFEDVRDANDAVNELNGKEIQGRRIRVEHAKRKRGHEKTPGKYLGPRLASTKYGRDGRGGGRDRSRERGDRYRSRSRSRERGGYSRRYDDRDRYDRRYDDRGDRGRGGYDRDRYDGRRSRR</sequence>
<dbReference type="STRING" id="431595.K3W7V0"/>
<evidence type="ECO:0000256" key="2">
    <source>
        <dbReference type="SAM" id="MobiDB-lite"/>
    </source>
</evidence>
<reference evidence="5" key="1">
    <citation type="journal article" date="2010" name="Genome Biol.">
        <title>Genome sequence of the necrotrophic plant pathogen Pythium ultimum reveals original pathogenicity mechanisms and effector repertoire.</title>
        <authorList>
            <person name="Levesque C.A."/>
            <person name="Brouwer H."/>
            <person name="Cano L."/>
            <person name="Hamilton J.P."/>
            <person name="Holt C."/>
            <person name="Huitema E."/>
            <person name="Raffaele S."/>
            <person name="Robideau G.P."/>
            <person name="Thines M."/>
            <person name="Win J."/>
            <person name="Zerillo M.M."/>
            <person name="Beakes G.W."/>
            <person name="Boore J.L."/>
            <person name="Busam D."/>
            <person name="Dumas B."/>
            <person name="Ferriera S."/>
            <person name="Fuerstenberg S.I."/>
            <person name="Gachon C.M."/>
            <person name="Gaulin E."/>
            <person name="Govers F."/>
            <person name="Grenville-Briggs L."/>
            <person name="Horner N."/>
            <person name="Hostetler J."/>
            <person name="Jiang R.H."/>
            <person name="Johnson J."/>
            <person name="Krajaejun T."/>
            <person name="Lin H."/>
            <person name="Meijer H.J."/>
            <person name="Moore B."/>
            <person name="Morris P."/>
            <person name="Phuntmart V."/>
            <person name="Puiu D."/>
            <person name="Shetty J."/>
            <person name="Stajich J.E."/>
            <person name="Tripathy S."/>
            <person name="Wawra S."/>
            <person name="van West P."/>
            <person name="Whitty B.R."/>
            <person name="Coutinho P.M."/>
            <person name="Henrissat B."/>
            <person name="Martin F."/>
            <person name="Thomas P.D."/>
            <person name="Tyler B.M."/>
            <person name="De Vries R.P."/>
            <person name="Kamoun S."/>
            <person name="Yandell M."/>
            <person name="Tisserat N."/>
            <person name="Buell C.R."/>
        </authorList>
    </citation>
    <scope>NUCLEOTIDE SEQUENCE</scope>
    <source>
        <strain evidence="5">DAOM:BR144</strain>
    </source>
</reference>
<dbReference type="InterPro" id="IPR050441">
    <property type="entry name" value="RBM"/>
</dbReference>
<feature type="domain" description="RRM" evidence="3">
    <location>
        <begin position="91"/>
        <end position="169"/>
    </location>
</feature>
<evidence type="ECO:0000259" key="3">
    <source>
        <dbReference type="PROSITE" id="PS50102"/>
    </source>
</evidence>
<feature type="compositionally biased region" description="Polar residues" evidence="2">
    <location>
        <begin position="1"/>
        <end position="37"/>
    </location>
</feature>
<dbReference type="Gene3D" id="3.30.70.330">
    <property type="match status" value="1"/>
</dbReference>
<dbReference type="EnsemblProtists" id="PYU1_T001041">
    <property type="protein sequence ID" value="PYU1_T001041"/>
    <property type="gene ID" value="PYU1_G001041"/>
</dbReference>
<keyword evidence="1" id="KW-0694">RNA-binding</keyword>
<evidence type="ECO:0000313" key="5">
    <source>
        <dbReference type="Proteomes" id="UP000019132"/>
    </source>
</evidence>
<dbReference type="HOGENOM" id="CLU_050438_6_1_1"/>
<dbReference type="InterPro" id="IPR035979">
    <property type="entry name" value="RBD_domain_sf"/>
</dbReference>
<dbReference type="VEuPathDB" id="FungiDB:PYU1_G001041"/>
<keyword evidence="5" id="KW-1185">Reference proteome</keyword>
<name>K3W7V0_GLOUD</name>
<dbReference type="PROSITE" id="PS50102">
    <property type="entry name" value="RRM"/>
    <property type="match status" value="1"/>
</dbReference>
<dbReference type="InterPro" id="IPR000504">
    <property type="entry name" value="RRM_dom"/>
</dbReference>
<feature type="region of interest" description="Disordered" evidence="2">
    <location>
        <begin position="163"/>
        <end position="258"/>
    </location>
</feature>
<dbReference type="FunCoup" id="K3W7V0">
    <property type="interactions" value="524"/>
</dbReference>
<dbReference type="SUPFAM" id="SSF54928">
    <property type="entry name" value="RNA-binding domain, RBD"/>
    <property type="match status" value="1"/>
</dbReference>
<reference evidence="5" key="2">
    <citation type="submission" date="2010-04" db="EMBL/GenBank/DDBJ databases">
        <authorList>
            <person name="Buell R."/>
            <person name="Hamilton J."/>
            <person name="Hostetler J."/>
        </authorList>
    </citation>
    <scope>NUCLEOTIDE SEQUENCE [LARGE SCALE GENOMIC DNA]</scope>
    <source>
        <strain evidence="5">DAOM:BR144</strain>
    </source>
</reference>
<dbReference type="Pfam" id="PF00076">
    <property type="entry name" value="RRM_1"/>
    <property type="match status" value="1"/>
</dbReference>
<organism evidence="4 5">
    <name type="scientific">Globisporangium ultimum (strain ATCC 200006 / CBS 805.95 / DAOM BR144)</name>
    <name type="common">Pythium ultimum</name>
    <dbReference type="NCBI Taxonomy" id="431595"/>
    <lineage>
        <taxon>Eukaryota</taxon>
        <taxon>Sar</taxon>
        <taxon>Stramenopiles</taxon>
        <taxon>Oomycota</taxon>
        <taxon>Peronosporomycetes</taxon>
        <taxon>Pythiales</taxon>
        <taxon>Pythiaceae</taxon>
        <taxon>Globisporangium</taxon>
    </lineage>
</organism>
<dbReference type="OMA" id="YKGVQNM"/>
<dbReference type="GO" id="GO:0003723">
    <property type="term" value="F:RNA binding"/>
    <property type="evidence" value="ECO:0007669"/>
    <property type="project" value="UniProtKB-UniRule"/>
</dbReference>
<dbReference type="Proteomes" id="UP000019132">
    <property type="component" value="Unassembled WGS sequence"/>
</dbReference>
<accession>K3W7V0</accession>
<dbReference type="InParanoid" id="K3W7V0"/>
<dbReference type="PANTHER" id="PTHR48034">
    <property type="entry name" value="TRANSFORMER-2 SEX-DETERMINING PROTEIN-RELATED"/>
    <property type="match status" value="1"/>
</dbReference>
<dbReference type="AlphaFoldDB" id="K3W7V0"/>
<dbReference type="SMART" id="SM00360">
    <property type="entry name" value="RRM"/>
    <property type="match status" value="1"/>
</dbReference>